<evidence type="ECO:0000313" key="1">
    <source>
        <dbReference type="EMBL" id="QWS33972.1"/>
    </source>
</evidence>
<protein>
    <submittedName>
        <fullName evidence="1">NRDE family protein</fullName>
    </submittedName>
</protein>
<keyword evidence="2" id="KW-1185">Reference proteome</keyword>
<dbReference type="Proteomes" id="UP000681794">
    <property type="component" value="Chromosome"/>
</dbReference>
<organism evidence="1 2">
    <name type="scientific">Curtobacterium aetherium</name>
    <dbReference type="NCBI Taxonomy" id="2841594"/>
    <lineage>
        <taxon>Bacteria</taxon>
        <taxon>Bacillati</taxon>
        <taxon>Actinomycetota</taxon>
        <taxon>Actinomycetes</taxon>
        <taxon>Micrococcales</taxon>
        <taxon>Microbacteriaceae</taxon>
        <taxon>Curtobacterium</taxon>
    </lineage>
</organism>
<name>A0ACD1E4U2_9MICO</name>
<reference evidence="1" key="1">
    <citation type="submission" date="2021-06" db="EMBL/GenBank/DDBJ databases">
        <authorList>
            <person name="Ellington A.J."/>
            <person name="Bryan N.C."/>
            <person name="Christner B.C."/>
            <person name="Reisch C.R."/>
        </authorList>
    </citation>
    <scope>NUCLEOTIDE SEQUENCE</scope>
    <source>
        <strain evidence="1">L6-1</strain>
    </source>
</reference>
<gene>
    <name evidence="1" type="ORF">KM842_01840</name>
</gene>
<sequence length="270" mass="28026">MCTVVVRVDPGAAWPVTVLALRDESPDRPWDPPAAWWPDRDPDVRGVRDRQAGGAWLAASDRNGLAVVLNRWEETPGDGEGTWTTRGTLPLDAVVDDAAPGGDGSLPTSRAFNLVRATAAGAEVVTWDGASVRTTVLGPGVHMVTHGDPDDPGAARVGRWLDAFRAAPAPTGPPARVPGDEPVAGDASADAGGPDAAGDGWGGWFDVLERSTVLPADDPDAILRDTVEPEGHFATLSIVAAAVGPGRTALRHTRLADPGVLHGPDVHHHA</sequence>
<evidence type="ECO:0000313" key="2">
    <source>
        <dbReference type="Proteomes" id="UP000681794"/>
    </source>
</evidence>
<dbReference type="EMBL" id="CP076544">
    <property type="protein sequence ID" value="QWS33972.1"/>
    <property type="molecule type" value="Genomic_DNA"/>
</dbReference>
<accession>A0ACD1E4U2</accession>
<proteinExistence type="predicted"/>